<dbReference type="Proteomes" id="UP000744769">
    <property type="component" value="Unassembled WGS sequence"/>
</dbReference>
<gene>
    <name evidence="1" type="ORF">G9U51_13175</name>
</gene>
<dbReference type="AlphaFoldDB" id="A0A967EFL1"/>
<proteinExistence type="predicted"/>
<name>A0A967EFL1_9MICO</name>
<organism evidence="1 2">
    <name type="scientific">Metallococcus carri</name>
    <dbReference type="NCBI Taxonomy" id="1656884"/>
    <lineage>
        <taxon>Bacteria</taxon>
        <taxon>Bacillati</taxon>
        <taxon>Actinomycetota</taxon>
        <taxon>Actinomycetes</taxon>
        <taxon>Micrococcales</taxon>
        <taxon>Dermacoccaceae</taxon>
        <taxon>Metallococcus</taxon>
    </lineage>
</organism>
<evidence type="ECO:0000313" key="2">
    <source>
        <dbReference type="Proteomes" id="UP000744769"/>
    </source>
</evidence>
<accession>A0A967EFL1</accession>
<dbReference type="GO" id="GO:0003677">
    <property type="term" value="F:DNA binding"/>
    <property type="evidence" value="ECO:0007669"/>
    <property type="project" value="UniProtKB-KW"/>
</dbReference>
<sequence length="176" mass="18559">MSEDSSAHKQSQERLYGAPLSAVVEQIGTRLGLTQGAIAQVLGLSAPMMSHLVSGRRVKIGNPIAHSRLAQLRALSDDVAAGRIPAGGVEAAIARIAANSDTWSTGARVVAPLPGGGSPVGGRRVQELFRQVADAADYLDAARLIERDFPAIAELLRVYGASRTSRADEHWRDTLG</sequence>
<dbReference type="EMBL" id="JAAOIV010000010">
    <property type="protein sequence ID" value="NHN56731.1"/>
    <property type="molecule type" value="Genomic_DNA"/>
</dbReference>
<keyword evidence="1" id="KW-0238">DNA-binding</keyword>
<dbReference type="RefSeq" id="WP_166197397.1">
    <property type="nucleotide sequence ID" value="NZ_JAAOIV010000010.1"/>
</dbReference>
<evidence type="ECO:0000313" key="1">
    <source>
        <dbReference type="EMBL" id="NHN56731.1"/>
    </source>
</evidence>
<keyword evidence="2" id="KW-1185">Reference proteome</keyword>
<comment type="caution">
    <text evidence="1">The sequence shown here is derived from an EMBL/GenBank/DDBJ whole genome shotgun (WGS) entry which is preliminary data.</text>
</comment>
<reference evidence="1" key="1">
    <citation type="submission" date="2020-03" db="EMBL/GenBank/DDBJ databases">
        <title>Draft sequencing of Calidifontibacter sp. DB0510.</title>
        <authorList>
            <person name="Kim D.-U."/>
        </authorList>
    </citation>
    <scope>NUCLEOTIDE SEQUENCE</scope>
    <source>
        <strain evidence="1">DB0510</strain>
    </source>
</reference>
<protein>
    <submittedName>
        <fullName evidence="1">DNA-binding protein</fullName>
    </submittedName>
</protein>